<dbReference type="CDD" id="cd00840">
    <property type="entry name" value="MPP_Mre11_N"/>
    <property type="match status" value="1"/>
</dbReference>
<dbReference type="RefSeq" id="WP_188720075.1">
    <property type="nucleotide sequence ID" value="NZ_BMIF01000003.1"/>
</dbReference>
<keyword evidence="6" id="KW-1185">Reference proteome</keyword>
<sequence length="374" mass="40441">MLKFIHSSDLHLGKRFANMPEEIRGRLREARHAVLGKLAEAARDHGASVILIAGDTFDTETPSPEIRRQTLAEMAAHAPLQWIILPGNHDSLQASQLWNALQAEAPANVVLAMEPRPIMLSADATLLPAPCTTRRPGRDLTEWVDNAATPDRNIRVCLAHGGILDFSEDGDASGIIAPDRAKRSGLDYLALGDWHGTMAVDPRTHYSGTPEPDRFKHNEPGRALAVEIPAAGAEPIVTPVETGTFSWSTQPLHLLSEDDPAALVRQLLPEGVKRRQTLMRILASGRTRPDGRASLAATIEHAAPEFAFLALDDAGLETDCEAGDLDAIDKAGALRIAAEELLTDSDNTALSAAERQVAREALLRLFSYSQKIAS</sequence>
<dbReference type="InterPro" id="IPR004843">
    <property type="entry name" value="Calcineurin-like_PHP"/>
</dbReference>
<keyword evidence="1" id="KW-0540">Nuclease</keyword>
<dbReference type="Gene3D" id="3.60.21.10">
    <property type="match status" value="1"/>
</dbReference>
<reference evidence="5" key="2">
    <citation type="submission" date="2020-09" db="EMBL/GenBank/DDBJ databases">
        <authorList>
            <person name="Sun Q."/>
            <person name="Zhou Y."/>
        </authorList>
    </citation>
    <scope>NUCLEOTIDE SEQUENCE</scope>
    <source>
        <strain evidence="5">CGMCC 1.15320</strain>
    </source>
</reference>
<evidence type="ECO:0000256" key="2">
    <source>
        <dbReference type="ARBA" id="ARBA00022801"/>
    </source>
</evidence>
<protein>
    <submittedName>
        <fullName evidence="5">Metallophosphatase</fullName>
    </submittedName>
</protein>
<dbReference type="InterPro" id="IPR050535">
    <property type="entry name" value="DNA_Repair-Maintenance_Comp"/>
</dbReference>
<keyword evidence="3" id="KW-0269">Exonuclease</keyword>
<dbReference type="InterPro" id="IPR014577">
    <property type="entry name" value="UCP033093_metalloPase"/>
</dbReference>
<dbReference type="InterPro" id="IPR029052">
    <property type="entry name" value="Metallo-depent_PP-like"/>
</dbReference>
<keyword evidence="2" id="KW-0378">Hydrolase</keyword>
<reference evidence="5" key="1">
    <citation type="journal article" date="2014" name="Int. J. Syst. Evol. Microbiol.">
        <title>Complete genome sequence of Corynebacterium casei LMG S-19264T (=DSM 44701T), isolated from a smear-ripened cheese.</title>
        <authorList>
            <consortium name="US DOE Joint Genome Institute (JGI-PGF)"/>
            <person name="Walter F."/>
            <person name="Albersmeier A."/>
            <person name="Kalinowski J."/>
            <person name="Ruckert C."/>
        </authorList>
    </citation>
    <scope>NUCLEOTIDE SEQUENCE</scope>
    <source>
        <strain evidence="5">CGMCC 1.15320</strain>
    </source>
</reference>
<organism evidence="5 6">
    <name type="scientific">Nitratireductor aestuarii</name>
    <dbReference type="NCBI Taxonomy" id="1735103"/>
    <lineage>
        <taxon>Bacteria</taxon>
        <taxon>Pseudomonadati</taxon>
        <taxon>Pseudomonadota</taxon>
        <taxon>Alphaproteobacteria</taxon>
        <taxon>Hyphomicrobiales</taxon>
        <taxon>Phyllobacteriaceae</taxon>
        <taxon>Nitratireductor</taxon>
    </lineage>
</organism>
<proteinExistence type="predicted"/>
<name>A0A916RLQ8_9HYPH</name>
<dbReference type="InterPro" id="IPR041796">
    <property type="entry name" value="Mre11_N"/>
</dbReference>
<evidence type="ECO:0000313" key="5">
    <source>
        <dbReference type="EMBL" id="GGA59981.1"/>
    </source>
</evidence>
<evidence type="ECO:0000259" key="4">
    <source>
        <dbReference type="Pfam" id="PF00149"/>
    </source>
</evidence>
<dbReference type="SUPFAM" id="SSF56300">
    <property type="entry name" value="Metallo-dependent phosphatases"/>
    <property type="match status" value="1"/>
</dbReference>
<evidence type="ECO:0000256" key="3">
    <source>
        <dbReference type="ARBA" id="ARBA00022839"/>
    </source>
</evidence>
<dbReference type="AlphaFoldDB" id="A0A916RLQ8"/>
<feature type="domain" description="Calcineurin-like phosphoesterase" evidence="4">
    <location>
        <begin position="2"/>
        <end position="195"/>
    </location>
</feature>
<evidence type="ECO:0000313" key="6">
    <source>
        <dbReference type="Proteomes" id="UP000636264"/>
    </source>
</evidence>
<dbReference type="Proteomes" id="UP000636264">
    <property type="component" value="Unassembled WGS sequence"/>
</dbReference>
<evidence type="ECO:0000256" key="1">
    <source>
        <dbReference type="ARBA" id="ARBA00022722"/>
    </source>
</evidence>
<accession>A0A916RLQ8</accession>
<dbReference type="Pfam" id="PF00149">
    <property type="entry name" value="Metallophos"/>
    <property type="match status" value="1"/>
</dbReference>
<dbReference type="PANTHER" id="PTHR30337">
    <property type="entry name" value="COMPONENT OF ATP-DEPENDENT DSDNA EXONUCLEASE"/>
    <property type="match status" value="1"/>
</dbReference>
<dbReference type="GO" id="GO:0004527">
    <property type="term" value="F:exonuclease activity"/>
    <property type="evidence" value="ECO:0007669"/>
    <property type="project" value="UniProtKB-KW"/>
</dbReference>
<dbReference type="PIRSF" id="PIRSF033093">
    <property type="entry name" value="UCP_ML1119"/>
    <property type="match status" value="1"/>
</dbReference>
<dbReference type="PANTHER" id="PTHR30337:SF0">
    <property type="entry name" value="NUCLEASE SBCCD SUBUNIT D"/>
    <property type="match status" value="1"/>
</dbReference>
<comment type="caution">
    <text evidence="5">The sequence shown here is derived from an EMBL/GenBank/DDBJ whole genome shotgun (WGS) entry which is preliminary data.</text>
</comment>
<dbReference type="EMBL" id="BMIF01000003">
    <property type="protein sequence ID" value="GGA59981.1"/>
    <property type="molecule type" value="Genomic_DNA"/>
</dbReference>
<gene>
    <name evidence="5" type="ORF">GCM10011385_12150</name>
</gene>